<organism evidence="1 2">
    <name type="scientific">Ligilactobacillus aviarius</name>
    <dbReference type="NCBI Taxonomy" id="1606"/>
    <lineage>
        <taxon>Bacteria</taxon>
        <taxon>Bacillati</taxon>
        <taxon>Bacillota</taxon>
        <taxon>Bacilli</taxon>
        <taxon>Lactobacillales</taxon>
        <taxon>Lactobacillaceae</taxon>
        <taxon>Ligilactobacillus</taxon>
    </lineage>
</organism>
<dbReference type="RefSeq" id="WP_064208521.1">
    <property type="nucleotide sequence ID" value="NZ_CALVFG010000013.1"/>
</dbReference>
<dbReference type="Proteomes" id="UP000078520">
    <property type="component" value="Unassembled WGS sequence"/>
</dbReference>
<name>A0A179CEA5_9LACO</name>
<proteinExistence type="predicted"/>
<dbReference type="EMBL" id="LVKI01000043">
    <property type="protein sequence ID" value="OAQ07017.1"/>
    <property type="molecule type" value="Genomic_DNA"/>
</dbReference>
<sequence length="87" mass="9740">MLPNSSGKVSAFLISDAIIGLTLISLAIATFYFNQSCFMKNEDELYLKNLQVQEAFQQSVSRINQGKPLNQIKVHSDAGEYQINVEK</sequence>
<accession>A0A179CEA5</accession>
<comment type="caution">
    <text evidence="1">The sequence shown here is derived from an EMBL/GenBank/DDBJ whole genome shotgun (WGS) entry which is preliminary data.</text>
</comment>
<protein>
    <submittedName>
        <fullName evidence="1">Uncharacterized protein</fullName>
    </submittedName>
</protein>
<evidence type="ECO:0000313" key="1">
    <source>
        <dbReference type="EMBL" id="OAQ07017.1"/>
    </source>
</evidence>
<gene>
    <name evidence="1" type="ORF">A3O14_06870</name>
</gene>
<evidence type="ECO:0000313" key="2">
    <source>
        <dbReference type="Proteomes" id="UP000078520"/>
    </source>
</evidence>
<dbReference type="AlphaFoldDB" id="A0A179CEA5"/>
<reference evidence="2" key="1">
    <citation type="submission" date="2016-03" db="EMBL/GenBank/DDBJ databases">
        <authorList>
            <person name="Johnson T.J."/>
            <person name="Youmans B."/>
            <person name="Case K."/>
            <person name="Noll S."/>
        </authorList>
    </citation>
    <scope>NUCLEOTIDE SEQUENCE [LARGE SCALE GENOMIC DNA]</scope>
    <source>
        <strain evidence="2">UMNLAv8</strain>
    </source>
</reference>